<sequence>MDCSRRFLEGLVQKEITVKGRMLLAAGLSALISTSVSAGRLTSQSTLAEWENSRREDQVALAKYMLARTAGRDIGKTADLLICIEKVAREPAYATIPVHKIASPCLVLIGAE</sequence>
<gene>
    <name evidence="1" type="ORF">CCGE525_28225</name>
</gene>
<dbReference type="RefSeq" id="WP_414130531.1">
    <property type="nucleotide sequence ID" value="NZ_JARWKY010000022.1"/>
</dbReference>
<dbReference type="EMBL" id="CP032695">
    <property type="protein sequence ID" value="AYG62639.1"/>
    <property type="molecule type" value="Genomic_DNA"/>
</dbReference>
<dbReference type="AlphaFoldDB" id="A0A387FVD4"/>
<geneLocation type="plasmid" evidence="2">
    <name>prccge525c</name>
</geneLocation>
<reference evidence="1 2" key="1">
    <citation type="submission" date="2018-10" db="EMBL/GenBank/DDBJ databases">
        <title>Rhizobium etli, R. leguminosarum and a new Rhizobium genospecies from Phaseolus dumosus.</title>
        <authorList>
            <person name="Ramirez-Puebla S.T."/>
            <person name="Rogel-Hernandez M.A."/>
            <person name="Guerrero G."/>
            <person name="Ormeno-Orrillo E."/>
            <person name="Martinez-Romero J.C."/>
            <person name="Negrete-Yankelevich S."/>
            <person name="Martinez-Romero E."/>
        </authorList>
    </citation>
    <scope>NUCLEOTIDE SEQUENCE [LARGE SCALE GENOMIC DNA]</scope>
    <source>
        <strain evidence="1 2">CCGE525</strain>
        <plasmid evidence="2">prccge525c</plasmid>
    </source>
</reference>
<keyword evidence="1" id="KW-0614">Plasmid</keyword>
<proteinExistence type="predicted"/>
<dbReference type="KEGG" id="rjg:CCGE525_28225"/>
<evidence type="ECO:0000313" key="2">
    <source>
        <dbReference type="Proteomes" id="UP000282195"/>
    </source>
</evidence>
<accession>A0A387FVD4</accession>
<protein>
    <submittedName>
        <fullName evidence="1">Uncharacterized protein</fullName>
    </submittedName>
</protein>
<keyword evidence="2" id="KW-1185">Reference proteome</keyword>
<name>A0A387FVD4_9HYPH</name>
<dbReference type="Proteomes" id="UP000282195">
    <property type="component" value="Plasmid pRCCGE525c"/>
</dbReference>
<organism evidence="1 2">
    <name type="scientific">Rhizobium jaguaris</name>
    <dbReference type="NCBI Taxonomy" id="1312183"/>
    <lineage>
        <taxon>Bacteria</taxon>
        <taxon>Pseudomonadati</taxon>
        <taxon>Pseudomonadota</taxon>
        <taxon>Alphaproteobacteria</taxon>
        <taxon>Hyphomicrobiales</taxon>
        <taxon>Rhizobiaceae</taxon>
        <taxon>Rhizobium/Agrobacterium group</taxon>
        <taxon>Rhizobium</taxon>
    </lineage>
</organism>
<evidence type="ECO:0000313" key="1">
    <source>
        <dbReference type="EMBL" id="AYG62639.1"/>
    </source>
</evidence>